<dbReference type="EMBL" id="LAXI01000001">
    <property type="protein sequence ID" value="KRS19815.1"/>
    <property type="molecule type" value="Genomic_DNA"/>
</dbReference>
<dbReference type="AlphaFoldDB" id="A0A0T5PF23"/>
<evidence type="ECO:0000313" key="3">
    <source>
        <dbReference type="Proteomes" id="UP000051401"/>
    </source>
</evidence>
<dbReference type="Proteomes" id="UP000051401">
    <property type="component" value="Unassembled WGS sequence"/>
</dbReference>
<dbReference type="EMBL" id="CP031598">
    <property type="protein sequence ID" value="QEW28821.1"/>
    <property type="molecule type" value="Genomic_DNA"/>
</dbReference>
<dbReference type="Proteomes" id="UP000325785">
    <property type="component" value="Chromosome"/>
</dbReference>
<protein>
    <submittedName>
        <fullName evidence="1">Uncharacterized protein</fullName>
    </submittedName>
</protein>
<dbReference type="STRING" id="540747.SAMN04488031_102841"/>
<keyword evidence="3" id="KW-1185">Reference proteome</keyword>
<dbReference type="PATRIC" id="fig|540747.5.peg.619"/>
<reference evidence="1 3" key="1">
    <citation type="submission" date="2015-04" db="EMBL/GenBank/DDBJ databases">
        <title>The draft genome sequence of Roseovarius indicus B108T.</title>
        <authorList>
            <person name="Li G."/>
            <person name="Lai Q."/>
            <person name="Shao Z."/>
            <person name="Yan P."/>
        </authorList>
    </citation>
    <scope>NUCLEOTIDE SEQUENCE [LARGE SCALE GENOMIC DNA]</scope>
    <source>
        <strain evidence="1 3">B108</strain>
    </source>
</reference>
<evidence type="ECO:0000313" key="1">
    <source>
        <dbReference type="EMBL" id="KRS19815.1"/>
    </source>
</evidence>
<evidence type="ECO:0000313" key="2">
    <source>
        <dbReference type="EMBL" id="QEW28821.1"/>
    </source>
</evidence>
<organism evidence="1 3">
    <name type="scientific">Roseovarius indicus</name>
    <dbReference type="NCBI Taxonomy" id="540747"/>
    <lineage>
        <taxon>Bacteria</taxon>
        <taxon>Pseudomonadati</taxon>
        <taxon>Pseudomonadota</taxon>
        <taxon>Alphaproteobacteria</taxon>
        <taxon>Rhodobacterales</taxon>
        <taxon>Roseobacteraceae</taxon>
        <taxon>Roseovarius</taxon>
    </lineage>
</organism>
<dbReference type="OrthoDB" id="7853084at2"/>
<evidence type="ECO:0000313" key="4">
    <source>
        <dbReference type="Proteomes" id="UP000325785"/>
    </source>
</evidence>
<dbReference type="KEGG" id="rid:RIdsm_04661"/>
<reference evidence="2 4" key="2">
    <citation type="submission" date="2018-08" db="EMBL/GenBank/DDBJ databases">
        <title>Genetic Globetrotter - A new plasmid hitch-hiking vast phylogenetic and geographic distances.</title>
        <authorList>
            <person name="Vollmers J."/>
            <person name="Petersen J."/>
        </authorList>
    </citation>
    <scope>NUCLEOTIDE SEQUENCE [LARGE SCALE GENOMIC DNA]</scope>
    <source>
        <strain evidence="2 4">DSM 26383</strain>
    </source>
</reference>
<gene>
    <name evidence="2" type="ORF">RIdsm_04661</name>
    <name evidence="1" type="ORF">XM52_03025</name>
</gene>
<sequence>MTRIYRRGQAVADLTALLHPVDGPLAVVTSEVDGMSAIQLRDWFEGMARDPFGGEPFDEVTAIPARVLRDGGTEGAPDLSVFAMNLAASLAAWRDEVGLAELWSTVWAEVALQSRPVRAAFFNGMREAAEGLVPADQPVSEAECVSQPREEVCAKLCALARAAGPEDRKAVAMADYGNDWEQHLSRLNDVIDAQACVIAKRDNWFPLETVQLKSHCPGEQGHVPALAVLLVTSICNGDIHGDIEFRWQRQAAEWRALPGGERCAIMNGVRHVYESLPDWEPDVRPVGTFVIDAPDLS</sequence>
<proteinExistence type="predicted"/>
<name>A0A0T5PF23_9RHOB</name>
<dbReference type="RefSeq" id="WP_057813094.1">
    <property type="nucleotide sequence ID" value="NZ_CP031598.1"/>
</dbReference>
<accession>A0A0T5PF23</accession>